<accession>E6LIA5</accession>
<dbReference type="InterPro" id="IPR041919">
    <property type="entry name" value="Plasmid_rep_C_sf"/>
</dbReference>
<proteinExistence type="predicted"/>
<evidence type="ECO:0000313" key="1">
    <source>
        <dbReference type="EMBL" id="EFU73071.1"/>
    </source>
</evidence>
<dbReference type="EMBL" id="AEPV01000084">
    <property type="protein sequence ID" value="EFU73071.1"/>
    <property type="molecule type" value="Genomic_DNA"/>
</dbReference>
<evidence type="ECO:0000313" key="2">
    <source>
        <dbReference type="Proteomes" id="UP000010296"/>
    </source>
</evidence>
<dbReference type="Proteomes" id="UP000010296">
    <property type="component" value="Unassembled WGS sequence"/>
</dbReference>
<dbReference type="Gene3D" id="1.10.10.1480">
    <property type="entry name" value="Plasmid replication protein"/>
    <property type="match status" value="1"/>
</dbReference>
<protein>
    <submittedName>
        <fullName evidence="1">Uncharacterized protein</fullName>
    </submittedName>
</protein>
<keyword evidence="2" id="KW-1185">Reference proteome</keyword>
<gene>
    <name evidence="1" type="ORF">HMPREF9088_2095</name>
</gene>
<dbReference type="AlphaFoldDB" id="E6LIA5"/>
<comment type="caution">
    <text evidence="1">The sequence shown here is derived from an EMBL/GenBank/DDBJ whole genome shotgun (WGS) entry which is preliminary data.</text>
</comment>
<dbReference type="STRING" id="888064.HMPREF9088_2095"/>
<dbReference type="HOGENOM" id="CLU_3199565_0_0_9"/>
<reference evidence="1 2" key="1">
    <citation type="submission" date="2010-12" db="EMBL/GenBank/DDBJ databases">
        <authorList>
            <person name="Muzny D."/>
            <person name="Qin X."/>
            <person name="Deng J."/>
            <person name="Jiang H."/>
            <person name="Liu Y."/>
            <person name="Qu J."/>
            <person name="Song X.-Z."/>
            <person name="Zhang L."/>
            <person name="Thornton R."/>
            <person name="Coyle M."/>
            <person name="Francisco L."/>
            <person name="Jackson L."/>
            <person name="Javaid M."/>
            <person name="Korchina V."/>
            <person name="Kovar C."/>
            <person name="Mata R."/>
            <person name="Mathew T."/>
            <person name="Ngo R."/>
            <person name="Nguyen L."/>
            <person name="Nguyen N."/>
            <person name="Okwuonu G."/>
            <person name="Ongeri F."/>
            <person name="Pham C."/>
            <person name="Simmons D."/>
            <person name="Wilczek-Boney K."/>
            <person name="Hale W."/>
            <person name="Jakkamsetti A."/>
            <person name="Pham P."/>
            <person name="Ruth R."/>
            <person name="San Lucas F."/>
            <person name="Warren J."/>
            <person name="Zhang J."/>
            <person name="Zhao Z."/>
            <person name="Zhou C."/>
            <person name="Zhu D."/>
            <person name="Lee S."/>
            <person name="Bess C."/>
            <person name="Blankenburg K."/>
            <person name="Forbes L."/>
            <person name="Fu Q."/>
            <person name="Gubbala S."/>
            <person name="Hirani K."/>
            <person name="Jayaseelan J.C."/>
            <person name="Lara F."/>
            <person name="Munidasa M."/>
            <person name="Palculict T."/>
            <person name="Patil S."/>
            <person name="Pu L.-L."/>
            <person name="Saada N."/>
            <person name="Tang L."/>
            <person name="Weissenberger G."/>
            <person name="Zhu Y."/>
            <person name="Hemphill L."/>
            <person name="Shang Y."/>
            <person name="Youmans B."/>
            <person name="Ayvaz T."/>
            <person name="Ross M."/>
            <person name="Santibanez J."/>
            <person name="Aqrawi P."/>
            <person name="Gross S."/>
            <person name="Joshi V."/>
            <person name="Fowler G."/>
            <person name="Nazareth L."/>
            <person name="Reid J."/>
            <person name="Worley K."/>
            <person name="Petrosino J."/>
            <person name="Highlander S."/>
            <person name="Gibbs R."/>
        </authorList>
    </citation>
    <scope>NUCLEOTIDE SEQUENCE [LARGE SCALE GENOMIC DNA]</scope>
    <source>
        <strain evidence="2">DSM 15952 / CCUG 50447 / LMG 22039 / TP 1.5</strain>
    </source>
</reference>
<organism evidence="1 2">
    <name type="scientific">Enterococcus italicus (strain DSM 15952 / CCUG 50447 / LMG 22039 / TP 1.5)</name>
    <dbReference type="NCBI Taxonomy" id="888064"/>
    <lineage>
        <taxon>Bacteria</taxon>
        <taxon>Bacillati</taxon>
        <taxon>Bacillota</taxon>
        <taxon>Bacilli</taxon>
        <taxon>Lactobacillales</taxon>
        <taxon>Enterococcaceae</taxon>
        <taxon>Enterococcus</taxon>
    </lineage>
</organism>
<name>E6LIA5_ENTI1</name>
<sequence>MKVINSVLRSHTGLIRLYFDAVYQERKYGRFNVDYETGEIFKGKK</sequence>